<name>A0A8H7SZU1_9FUNG</name>
<organism evidence="1 2">
    <name type="scientific">Thamnidium elegans</name>
    <dbReference type="NCBI Taxonomy" id="101142"/>
    <lineage>
        <taxon>Eukaryota</taxon>
        <taxon>Fungi</taxon>
        <taxon>Fungi incertae sedis</taxon>
        <taxon>Mucoromycota</taxon>
        <taxon>Mucoromycotina</taxon>
        <taxon>Mucoromycetes</taxon>
        <taxon>Mucorales</taxon>
        <taxon>Mucorineae</taxon>
        <taxon>Mucoraceae</taxon>
        <taxon>Thamnidium</taxon>
    </lineage>
</organism>
<dbReference type="AlphaFoldDB" id="A0A8H7SZU1"/>
<sequence>MDRCTGKTGGVAFAEVIFKSRNMVELRDVFNRLEKAPLQGRRLRICLSNYDHLREKLFYDWPGKFKDGVAVTSSNEHDHLKRNPDLFVCQKDFQSLQNVCRNFKLCYNRKCPERSFEYLMSLIMNIPWLQTKAVVTWQRDLIAALLCDGFTIKQKFNIVKISQLDCPEDLLGYITEVEPAASLEQSTSTTSNTTL</sequence>
<protein>
    <submittedName>
        <fullName evidence="1">Uncharacterized protein</fullName>
    </submittedName>
</protein>
<comment type="caution">
    <text evidence="1">The sequence shown here is derived from an EMBL/GenBank/DDBJ whole genome shotgun (WGS) entry which is preliminary data.</text>
</comment>
<keyword evidence="2" id="KW-1185">Reference proteome</keyword>
<gene>
    <name evidence="1" type="ORF">INT48_005546</name>
</gene>
<reference evidence="1" key="1">
    <citation type="submission" date="2021-01" db="EMBL/GenBank/DDBJ databases">
        <title>Metabolic potential, ecology and presence of endohyphal bacteria is reflected in genomic diversity of Mucoromycotina.</title>
        <authorList>
            <person name="Muszewska A."/>
            <person name="Okrasinska A."/>
            <person name="Steczkiewicz K."/>
            <person name="Drgas O."/>
            <person name="Orlowska M."/>
            <person name="Perlinska-Lenart U."/>
            <person name="Aleksandrzak-Piekarczyk T."/>
            <person name="Szatraj K."/>
            <person name="Zielenkiewicz U."/>
            <person name="Pilsyk S."/>
            <person name="Malc E."/>
            <person name="Mieczkowski P."/>
            <person name="Kruszewska J.S."/>
            <person name="Biernat P."/>
            <person name="Pawlowska J."/>
        </authorList>
    </citation>
    <scope>NUCLEOTIDE SEQUENCE</scope>
    <source>
        <strain evidence="1">WA0000018081</strain>
    </source>
</reference>
<proteinExistence type="predicted"/>
<dbReference type="Proteomes" id="UP000613177">
    <property type="component" value="Unassembled WGS sequence"/>
</dbReference>
<evidence type="ECO:0000313" key="2">
    <source>
        <dbReference type="Proteomes" id="UP000613177"/>
    </source>
</evidence>
<evidence type="ECO:0000313" key="1">
    <source>
        <dbReference type="EMBL" id="KAG2237510.1"/>
    </source>
</evidence>
<dbReference type="EMBL" id="JAEPRE010000005">
    <property type="protein sequence ID" value="KAG2237510.1"/>
    <property type="molecule type" value="Genomic_DNA"/>
</dbReference>
<accession>A0A8H7SZU1</accession>